<feature type="transmembrane region" description="Helical" evidence="7">
    <location>
        <begin position="195"/>
        <end position="214"/>
    </location>
</feature>
<proteinExistence type="inferred from homology"/>
<dbReference type="EMBL" id="VCPD01000004">
    <property type="protein sequence ID" value="TMV07015.1"/>
    <property type="molecule type" value="Genomic_DNA"/>
</dbReference>
<feature type="transmembrane region" description="Helical" evidence="7">
    <location>
        <begin position="477"/>
        <end position="500"/>
    </location>
</feature>
<comment type="similarity">
    <text evidence="2">Belongs to the polysaccharide synthase family.</text>
</comment>
<evidence type="ECO:0000256" key="7">
    <source>
        <dbReference type="SAM" id="Phobius"/>
    </source>
</evidence>
<accession>A0ABY2WW84</accession>
<evidence type="ECO:0000313" key="9">
    <source>
        <dbReference type="Proteomes" id="UP001193035"/>
    </source>
</evidence>
<evidence type="ECO:0000256" key="5">
    <source>
        <dbReference type="ARBA" id="ARBA00022989"/>
    </source>
</evidence>
<evidence type="ECO:0000256" key="2">
    <source>
        <dbReference type="ARBA" id="ARBA00007430"/>
    </source>
</evidence>
<dbReference type="PANTHER" id="PTHR30250">
    <property type="entry name" value="PST FAMILY PREDICTED COLANIC ACID TRANSPORTER"/>
    <property type="match status" value="1"/>
</dbReference>
<comment type="caution">
    <text evidence="8">The sequence shown here is derived from an EMBL/GenBank/DDBJ whole genome shotgun (WGS) entry which is preliminary data.</text>
</comment>
<feature type="transmembrane region" description="Helical" evidence="7">
    <location>
        <begin position="374"/>
        <end position="392"/>
    </location>
</feature>
<dbReference type="Pfam" id="PF13440">
    <property type="entry name" value="Polysacc_synt_3"/>
    <property type="match status" value="1"/>
</dbReference>
<protein>
    <recommendedName>
        <fullName evidence="10">Lipopolysaccharide biosynthesis protein</fullName>
    </recommendedName>
</protein>
<evidence type="ECO:0000313" key="8">
    <source>
        <dbReference type="EMBL" id="TMV07015.1"/>
    </source>
</evidence>
<gene>
    <name evidence="8" type="ORF">FGK63_12940</name>
</gene>
<name>A0ABY2WW84_9RHOB</name>
<feature type="transmembrane region" description="Helical" evidence="7">
    <location>
        <begin position="103"/>
        <end position="122"/>
    </location>
</feature>
<dbReference type="InterPro" id="IPR050833">
    <property type="entry name" value="Poly_Biosynth_Transport"/>
</dbReference>
<keyword evidence="6 7" id="KW-0472">Membrane</keyword>
<feature type="transmembrane region" description="Helical" evidence="7">
    <location>
        <begin position="31"/>
        <end position="54"/>
    </location>
</feature>
<evidence type="ECO:0008006" key="10">
    <source>
        <dbReference type="Google" id="ProtNLM"/>
    </source>
</evidence>
<sequence>MWLIVELRKTVHLKESPESDPREGLPDRSSALVAGAATLLASGLFRQILGFLTLAITARLLSPEDFGIAAFFLIATTLLEMMQRQVSVVLIRLDDVSQVHLDTVFTFQVIIGALAAVFFFILQPVASFVGIPELVQLVPALCLLSITVAFRSPRFILFERKLQFRHAAGEETLIRVVYSVFVITLAWVWRDFWAIVVANIISLTARGAWTFRVAPMAPHFSLAGWRDSFSFLTWSMGAQIAQFLSKNMPQIVIGASLGLADAGIFRLGNRITMLVTTQVFAPFQRVIYPALADISRNTDQKDAAFVRINEFLVAILLPISIGMALVADHIIVVVFGFKWLEAWQVIAVLAPLRALEALQDNVRAATYVDGSTKLLFIRNTVLLVLVSLLMWIGVKIGFTGAVIAAGASSVVAILMTLAIAKRFGNRTFLGPLTVSWRSIVSCIVMIAVVTLVGSAYGTHDELGWAFASFDDVPKLRYIFAVKVLTGVFSYVGSHLLLWILAGRPDGFETTALQIPKRLYKHFNNSKSAKLPQTK</sequence>
<feature type="transmembrane region" description="Helical" evidence="7">
    <location>
        <begin position="311"/>
        <end position="337"/>
    </location>
</feature>
<evidence type="ECO:0000256" key="6">
    <source>
        <dbReference type="ARBA" id="ARBA00023136"/>
    </source>
</evidence>
<reference evidence="8 9" key="1">
    <citation type="submission" date="2019-05" db="EMBL/GenBank/DDBJ databases">
        <title>Ruegeria sp. nov., isolated from tidal flat.</title>
        <authorList>
            <person name="Kim W."/>
        </authorList>
    </citation>
    <scope>NUCLEOTIDE SEQUENCE [LARGE SCALE GENOMIC DNA]</scope>
    <source>
        <strain evidence="8 9">CAU 1488</strain>
    </source>
</reference>
<feature type="transmembrane region" description="Helical" evidence="7">
    <location>
        <begin position="134"/>
        <end position="151"/>
    </location>
</feature>
<feature type="transmembrane region" description="Helical" evidence="7">
    <location>
        <begin position="439"/>
        <end position="457"/>
    </location>
</feature>
<evidence type="ECO:0000256" key="3">
    <source>
        <dbReference type="ARBA" id="ARBA00022475"/>
    </source>
</evidence>
<dbReference type="Proteomes" id="UP001193035">
    <property type="component" value="Unassembled WGS sequence"/>
</dbReference>
<comment type="subcellular location">
    <subcellularLocation>
        <location evidence="1">Cell membrane</location>
        <topology evidence="1">Multi-pass membrane protein</topology>
    </subcellularLocation>
</comment>
<keyword evidence="5 7" id="KW-1133">Transmembrane helix</keyword>
<dbReference type="PANTHER" id="PTHR30250:SF10">
    <property type="entry name" value="LIPOPOLYSACCHARIDE BIOSYNTHESIS PROTEIN WZXC"/>
    <property type="match status" value="1"/>
</dbReference>
<feature type="transmembrane region" description="Helical" evidence="7">
    <location>
        <begin position="172"/>
        <end position="189"/>
    </location>
</feature>
<feature type="transmembrane region" description="Helical" evidence="7">
    <location>
        <begin position="398"/>
        <end position="419"/>
    </location>
</feature>
<evidence type="ECO:0000256" key="1">
    <source>
        <dbReference type="ARBA" id="ARBA00004651"/>
    </source>
</evidence>
<keyword evidence="3" id="KW-1003">Cell membrane</keyword>
<feature type="transmembrane region" description="Helical" evidence="7">
    <location>
        <begin position="66"/>
        <end position="82"/>
    </location>
</feature>
<organism evidence="8 9">
    <name type="scientific">Ruegeria sediminis</name>
    <dbReference type="NCBI Taxonomy" id="2583820"/>
    <lineage>
        <taxon>Bacteria</taxon>
        <taxon>Pseudomonadati</taxon>
        <taxon>Pseudomonadota</taxon>
        <taxon>Alphaproteobacteria</taxon>
        <taxon>Rhodobacterales</taxon>
        <taxon>Roseobacteraceae</taxon>
        <taxon>Ruegeria</taxon>
    </lineage>
</organism>
<evidence type="ECO:0000256" key="4">
    <source>
        <dbReference type="ARBA" id="ARBA00022692"/>
    </source>
</evidence>
<keyword evidence="9" id="KW-1185">Reference proteome</keyword>
<keyword evidence="4 7" id="KW-0812">Transmembrane</keyword>